<name>A0A4D6YE84_9GAMM</name>
<dbReference type="InterPro" id="IPR018648">
    <property type="entry name" value="DUF2076"/>
</dbReference>
<sequence length="233" mass="26118">MKDEEKKMIKNLFCRLQNTEYQFPHRDQEAEKMIHNLSSKQSHSIYYMVQTILVQESVINRLNNAVKLLKNKNNNKNVNNTSFLSNQLHDDIFNHSSMENIQSSSSPNTRQIQGGTENVQNGGIAKNNTSRGGGTSSFLSNALQTAVGVAGGMVAGNMLTNLFNHDLSDKSVDNILNTTYLDSNPMTSSNNVEDDITSRSELPKDTNISHDCEEYVEYQDSDVDDVLDDDNLF</sequence>
<dbReference type="RefSeq" id="WP_158351691.1">
    <property type="nucleotide sequence ID" value="NZ_CP032998.1"/>
</dbReference>
<reference evidence="2 3" key="1">
    <citation type="submission" date="2018-10" db="EMBL/GenBank/DDBJ databases">
        <title>Comparative functional genomics of the obligate endosymbiont Buchnera aphidicola.</title>
        <authorList>
            <person name="Chong R.A."/>
        </authorList>
    </citation>
    <scope>NUCLEOTIDE SEQUENCE [LARGE SCALE GENOMIC DNA]</scope>
    <source>
        <strain evidence="2 3">Ssp</strain>
    </source>
</reference>
<evidence type="ECO:0000256" key="1">
    <source>
        <dbReference type="SAM" id="MobiDB-lite"/>
    </source>
</evidence>
<feature type="region of interest" description="Disordered" evidence="1">
    <location>
        <begin position="183"/>
        <end position="206"/>
    </location>
</feature>
<evidence type="ECO:0000313" key="2">
    <source>
        <dbReference type="EMBL" id="QCI26313.1"/>
    </source>
</evidence>
<feature type="compositionally biased region" description="Basic and acidic residues" evidence="1">
    <location>
        <begin position="196"/>
        <end position="206"/>
    </location>
</feature>
<gene>
    <name evidence="2" type="ORF">D9V79_00625</name>
</gene>
<proteinExistence type="predicted"/>
<dbReference type="Proteomes" id="UP000298636">
    <property type="component" value="Chromosome"/>
</dbReference>
<dbReference type="OrthoDB" id="122910at2"/>
<organism evidence="2 3">
    <name type="scientific">Buchnera aphidicola</name>
    <name type="common">Stegophylla sp.</name>
    <dbReference type="NCBI Taxonomy" id="2315800"/>
    <lineage>
        <taxon>Bacteria</taxon>
        <taxon>Pseudomonadati</taxon>
        <taxon>Pseudomonadota</taxon>
        <taxon>Gammaproteobacteria</taxon>
        <taxon>Enterobacterales</taxon>
        <taxon>Erwiniaceae</taxon>
        <taxon>Buchnera</taxon>
    </lineage>
</organism>
<evidence type="ECO:0000313" key="3">
    <source>
        <dbReference type="Proteomes" id="UP000298636"/>
    </source>
</evidence>
<keyword evidence="3" id="KW-1185">Reference proteome</keyword>
<dbReference type="Pfam" id="PF09849">
    <property type="entry name" value="DUF2076"/>
    <property type="match status" value="1"/>
</dbReference>
<dbReference type="EMBL" id="CP032998">
    <property type="protein sequence ID" value="QCI26313.1"/>
    <property type="molecule type" value="Genomic_DNA"/>
</dbReference>
<feature type="region of interest" description="Disordered" evidence="1">
    <location>
        <begin position="98"/>
        <end position="136"/>
    </location>
</feature>
<dbReference type="AlphaFoldDB" id="A0A4D6YE84"/>
<protein>
    <submittedName>
        <fullName evidence="2">DUF2076 domain-containing protein</fullName>
    </submittedName>
</protein>
<accession>A0A4D6YE84</accession>